<dbReference type="GO" id="GO:0004722">
    <property type="term" value="F:protein serine/threonine phosphatase activity"/>
    <property type="evidence" value="ECO:0007669"/>
    <property type="project" value="UniProtKB-EC"/>
</dbReference>
<comment type="catalytic activity">
    <reaction evidence="5">
        <text>O-phospho-L-threonyl-[protein] + H2O = L-threonyl-[protein] + phosphate</text>
        <dbReference type="Rhea" id="RHEA:47004"/>
        <dbReference type="Rhea" id="RHEA-COMP:11060"/>
        <dbReference type="Rhea" id="RHEA-COMP:11605"/>
        <dbReference type="ChEBI" id="CHEBI:15377"/>
        <dbReference type="ChEBI" id="CHEBI:30013"/>
        <dbReference type="ChEBI" id="CHEBI:43474"/>
        <dbReference type="ChEBI" id="CHEBI:61977"/>
        <dbReference type="EC" id="3.1.3.16"/>
    </reaction>
</comment>
<dbReference type="EMBL" id="CZPT02000654">
    <property type="protein sequence ID" value="SCU66942.1"/>
    <property type="molecule type" value="Genomic_DNA"/>
</dbReference>
<dbReference type="Gene3D" id="3.90.190.10">
    <property type="entry name" value="Protein tyrosine phosphatase superfamily"/>
    <property type="match status" value="1"/>
</dbReference>
<accession>A0A1G4I4X9</accession>
<evidence type="ECO:0000256" key="4">
    <source>
        <dbReference type="ARBA" id="ARBA00047761"/>
    </source>
</evidence>
<feature type="region of interest" description="Disordered" evidence="6">
    <location>
        <begin position="1"/>
        <end position="22"/>
    </location>
</feature>
<gene>
    <name evidence="9" type="ORF">TEOVI_000035300</name>
</gene>
<evidence type="ECO:0000256" key="3">
    <source>
        <dbReference type="ARBA" id="ARBA00022912"/>
    </source>
</evidence>
<name>A0A1G4I4X9_TRYEQ</name>
<evidence type="ECO:0000256" key="6">
    <source>
        <dbReference type="SAM" id="MobiDB-lite"/>
    </source>
</evidence>
<reference evidence="9" key="1">
    <citation type="submission" date="2016-09" db="EMBL/GenBank/DDBJ databases">
        <authorList>
            <person name="Hebert L."/>
            <person name="Moumen B."/>
        </authorList>
    </citation>
    <scope>NUCLEOTIDE SEQUENCE [LARGE SCALE GENOMIC DNA]</scope>
    <source>
        <strain evidence="9">OVI</strain>
    </source>
</reference>
<evidence type="ECO:0000259" key="8">
    <source>
        <dbReference type="PROSITE" id="PS50056"/>
    </source>
</evidence>
<keyword evidence="10" id="KW-1185">Reference proteome</keyword>
<dbReference type="Pfam" id="PF00782">
    <property type="entry name" value="DSPc"/>
    <property type="match status" value="1"/>
</dbReference>
<keyword evidence="3" id="KW-0904">Protein phosphatase</keyword>
<organism evidence="9 10">
    <name type="scientific">Trypanosoma equiperdum</name>
    <dbReference type="NCBI Taxonomy" id="5694"/>
    <lineage>
        <taxon>Eukaryota</taxon>
        <taxon>Discoba</taxon>
        <taxon>Euglenozoa</taxon>
        <taxon>Kinetoplastea</taxon>
        <taxon>Metakinetoplastina</taxon>
        <taxon>Trypanosomatida</taxon>
        <taxon>Trypanosomatidae</taxon>
        <taxon>Trypanosoma</taxon>
    </lineage>
</organism>
<comment type="caution">
    <text evidence="9">The sequence shown here is derived from an EMBL/GenBank/DDBJ whole genome shotgun (WGS) entry which is preliminary data.</text>
</comment>
<dbReference type="InterPro" id="IPR020422">
    <property type="entry name" value="TYR_PHOSPHATASE_DUAL_dom"/>
</dbReference>
<feature type="domain" description="Tyrosine specific protein phosphatases" evidence="8">
    <location>
        <begin position="220"/>
        <end position="280"/>
    </location>
</feature>
<evidence type="ECO:0000313" key="9">
    <source>
        <dbReference type="EMBL" id="SCU66942.1"/>
    </source>
</evidence>
<dbReference type="CDD" id="cd14498">
    <property type="entry name" value="DSP"/>
    <property type="match status" value="1"/>
</dbReference>
<evidence type="ECO:0000259" key="7">
    <source>
        <dbReference type="PROSITE" id="PS50054"/>
    </source>
</evidence>
<dbReference type="VEuPathDB" id="TriTrypDB:TEOVI_000035300"/>
<dbReference type="InterPro" id="IPR000387">
    <property type="entry name" value="Tyr_Pase_dom"/>
</dbReference>
<dbReference type="AlphaFoldDB" id="A0A1G4I4X9"/>
<sequence length="302" mass="33004">MVRRGASAMNRQRPGVPGTSPELGKGFGVSMVDVEKVFAVIRFISQHSSSEAVPSVSCNISVGEERSMAAKKGALDSSNALLSSTVDQALERYRMAVTNVPVQLDLVESTRSDLRNVMLEAYADRAAEVNALWECGTKIPLSPGAEQPLFLQGNMYQVQSMHEVVPGLFIGSYHPASNKILLQQRGVTHILCCIDVLPRFPNDFKYMTVPAQDAPNYNISIFFEKTYNFIESAIVGQCSSVLVHCGAGISRAPTIAAAYLIRKLRMPADSVIALIQRKRPVASPNAGFRQQLKKYQRDLGVA</sequence>
<dbReference type="GeneID" id="92374293"/>
<dbReference type="PROSITE" id="PS50054">
    <property type="entry name" value="TYR_PHOSPHATASE_DUAL"/>
    <property type="match status" value="1"/>
</dbReference>
<comment type="similarity">
    <text evidence="1">Belongs to the protein-tyrosine phosphatase family. Non-receptor class dual specificity subfamily.</text>
</comment>
<dbReference type="GO" id="GO:0004725">
    <property type="term" value="F:protein tyrosine phosphatase activity"/>
    <property type="evidence" value="ECO:0007669"/>
    <property type="project" value="TreeGrafter"/>
</dbReference>
<protein>
    <submittedName>
        <fullName evidence="9">Kinetoplastid-specific dual specificity phosphatase, putative</fullName>
    </submittedName>
</protein>
<dbReference type="GO" id="GO:0005829">
    <property type="term" value="C:cytosol"/>
    <property type="evidence" value="ECO:0007669"/>
    <property type="project" value="TreeGrafter"/>
</dbReference>
<dbReference type="PANTHER" id="PTHR45948">
    <property type="entry name" value="DUAL SPECIFICITY PROTEIN PHOSPHATASE DDB_G0269404-RELATED"/>
    <property type="match status" value="1"/>
</dbReference>
<evidence type="ECO:0000256" key="2">
    <source>
        <dbReference type="ARBA" id="ARBA00022801"/>
    </source>
</evidence>
<dbReference type="PRINTS" id="PR01908">
    <property type="entry name" value="ADSPHPHTASE"/>
</dbReference>
<keyword evidence="2" id="KW-0378">Hydrolase</keyword>
<evidence type="ECO:0000256" key="5">
    <source>
        <dbReference type="ARBA" id="ARBA00048336"/>
    </source>
</evidence>
<dbReference type="PROSITE" id="PS50056">
    <property type="entry name" value="TYR_PHOSPHATASE_2"/>
    <property type="match status" value="1"/>
</dbReference>
<evidence type="ECO:0000256" key="1">
    <source>
        <dbReference type="ARBA" id="ARBA00008601"/>
    </source>
</evidence>
<comment type="catalytic activity">
    <reaction evidence="4">
        <text>O-phospho-L-seryl-[protein] + H2O = L-seryl-[protein] + phosphate</text>
        <dbReference type="Rhea" id="RHEA:20629"/>
        <dbReference type="Rhea" id="RHEA-COMP:9863"/>
        <dbReference type="Rhea" id="RHEA-COMP:11604"/>
        <dbReference type="ChEBI" id="CHEBI:15377"/>
        <dbReference type="ChEBI" id="CHEBI:29999"/>
        <dbReference type="ChEBI" id="CHEBI:43474"/>
        <dbReference type="ChEBI" id="CHEBI:83421"/>
        <dbReference type="EC" id="3.1.3.16"/>
    </reaction>
</comment>
<dbReference type="RefSeq" id="XP_067078313.1">
    <property type="nucleotide sequence ID" value="XM_067222212.1"/>
</dbReference>
<evidence type="ECO:0000313" key="10">
    <source>
        <dbReference type="Proteomes" id="UP000195570"/>
    </source>
</evidence>
<proteinExistence type="inferred from homology"/>
<dbReference type="GO" id="GO:0007165">
    <property type="term" value="P:signal transduction"/>
    <property type="evidence" value="ECO:0007669"/>
    <property type="project" value="TreeGrafter"/>
</dbReference>
<dbReference type="Proteomes" id="UP000195570">
    <property type="component" value="Unassembled WGS sequence"/>
</dbReference>
<dbReference type="SMART" id="SM00195">
    <property type="entry name" value="DSPc"/>
    <property type="match status" value="1"/>
</dbReference>
<dbReference type="SUPFAM" id="SSF52799">
    <property type="entry name" value="(Phosphotyrosine protein) phosphatases II"/>
    <property type="match status" value="1"/>
</dbReference>
<feature type="domain" description="Tyrosine-protein phosphatase" evidence="7">
    <location>
        <begin position="160"/>
        <end position="301"/>
    </location>
</feature>
<dbReference type="InterPro" id="IPR000340">
    <property type="entry name" value="Dual-sp_phosphatase_cat-dom"/>
</dbReference>
<dbReference type="PANTHER" id="PTHR45948:SF2">
    <property type="entry name" value="DUAL SPECIFICITY PROTEIN PHOSPHATASE"/>
    <property type="match status" value="1"/>
</dbReference>
<dbReference type="InterPro" id="IPR029021">
    <property type="entry name" value="Prot-tyrosine_phosphatase-like"/>
</dbReference>